<comment type="caution">
    <text evidence="1">The sequence shown here is derived from an EMBL/GenBank/DDBJ whole genome shotgun (WGS) entry which is preliminary data.</text>
</comment>
<gene>
    <name evidence="1" type="ORF">JOF35_000088</name>
</gene>
<proteinExistence type="predicted"/>
<evidence type="ECO:0008006" key="3">
    <source>
        <dbReference type="Google" id="ProtNLM"/>
    </source>
</evidence>
<keyword evidence="2" id="KW-1185">Reference proteome</keyword>
<sequence length="178" mass="20127">MNPPEDNRPLVTCWQKPEGKDNGMGMRAERRRIRGLLRELGLPPHPTLDQVHAAYEVHTQRTLQLIDRDVSPGEPSGQFEQYLTHDLIYYPKHTSRAHQMLVICHELAHLILGHLPAHQAIDPDVVRRVLGRSHYADPAEHEAETVGTLLFQQLNLSPDDGPAARIAPSLAHREGRHV</sequence>
<dbReference type="RefSeq" id="WP_307109845.1">
    <property type="nucleotide sequence ID" value="NZ_JAURUE010000001.1"/>
</dbReference>
<dbReference type="Gene3D" id="1.10.10.2910">
    <property type="match status" value="1"/>
</dbReference>
<reference evidence="1 2" key="1">
    <citation type="submission" date="2023-07" db="EMBL/GenBank/DDBJ databases">
        <title>Sequencing the genomes of 1000 actinobacteria strains.</title>
        <authorList>
            <person name="Klenk H.-P."/>
        </authorList>
    </citation>
    <scope>NUCLEOTIDE SEQUENCE [LARGE SCALE GENOMIC DNA]</scope>
    <source>
        <strain evidence="1 2">DSM 41600</strain>
    </source>
</reference>
<dbReference type="EMBL" id="JAURUE010000001">
    <property type="protein sequence ID" value="MDP9607811.1"/>
    <property type="molecule type" value="Genomic_DNA"/>
</dbReference>
<evidence type="ECO:0000313" key="2">
    <source>
        <dbReference type="Proteomes" id="UP001234880"/>
    </source>
</evidence>
<dbReference type="Proteomes" id="UP001234880">
    <property type="component" value="Unassembled WGS sequence"/>
</dbReference>
<evidence type="ECO:0000313" key="1">
    <source>
        <dbReference type="EMBL" id="MDP9607811.1"/>
    </source>
</evidence>
<name>A0ABT9KHA7_9ACTN</name>
<accession>A0ABT9KHA7</accession>
<protein>
    <recommendedName>
        <fullName evidence="3">IrrE N-terminal-like domain-containing protein</fullName>
    </recommendedName>
</protein>
<organism evidence="1 2">
    <name type="scientific">Streptomyces demainii</name>
    <dbReference type="NCBI Taxonomy" id="588122"/>
    <lineage>
        <taxon>Bacteria</taxon>
        <taxon>Bacillati</taxon>
        <taxon>Actinomycetota</taxon>
        <taxon>Actinomycetes</taxon>
        <taxon>Kitasatosporales</taxon>
        <taxon>Streptomycetaceae</taxon>
        <taxon>Streptomyces</taxon>
    </lineage>
</organism>